<name>A0A1X7DIE4_TRICW</name>
<evidence type="ECO:0000313" key="2">
    <source>
        <dbReference type="EMBL" id="SMF16019.1"/>
    </source>
</evidence>
<reference evidence="3" key="1">
    <citation type="submission" date="2017-04" db="EMBL/GenBank/DDBJ databases">
        <authorList>
            <person name="Varghese N."/>
            <person name="Submissions S."/>
        </authorList>
    </citation>
    <scope>NUCLEOTIDE SEQUENCE [LARGE SCALE GENOMIC DNA]</scope>
    <source>
        <strain evidence="3">Ballard 720</strain>
    </source>
</reference>
<dbReference type="AlphaFoldDB" id="A0A1X7DIE4"/>
<feature type="region of interest" description="Disordered" evidence="1">
    <location>
        <begin position="46"/>
        <end position="70"/>
    </location>
</feature>
<gene>
    <name evidence="2" type="ORF">SAMN06295900_103266</name>
</gene>
<evidence type="ECO:0000256" key="1">
    <source>
        <dbReference type="SAM" id="MobiDB-lite"/>
    </source>
</evidence>
<organism evidence="2 3">
    <name type="scientific">Trinickia caryophylli</name>
    <name type="common">Paraburkholderia caryophylli</name>
    <dbReference type="NCBI Taxonomy" id="28094"/>
    <lineage>
        <taxon>Bacteria</taxon>
        <taxon>Pseudomonadati</taxon>
        <taxon>Pseudomonadota</taxon>
        <taxon>Betaproteobacteria</taxon>
        <taxon>Burkholderiales</taxon>
        <taxon>Burkholderiaceae</taxon>
        <taxon>Trinickia</taxon>
    </lineage>
</organism>
<accession>A0A1X7DIE4</accession>
<sequence length="70" mass="7221">MDLPSLGLIALAAVGLGAAATYLIAQWLPAPVAHLAAEHGRFQGLGEAAAPAPRRRESQHEAINGIRTAN</sequence>
<dbReference type="EMBL" id="FXAH01000003">
    <property type="protein sequence ID" value="SMF16019.1"/>
    <property type="molecule type" value="Genomic_DNA"/>
</dbReference>
<dbReference type="RefSeq" id="WP_085225984.1">
    <property type="nucleotide sequence ID" value="NZ_BSQD01000003.1"/>
</dbReference>
<dbReference type="Proteomes" id="UP000192911">
    <property type="component" value="Unassembled WGS sequence"/>
</dbReference>
<evidence type="ECO:0000313" key="3">
    <source>
        <dbReference type="Proteomes" id="UP000192911"/>
    </source>
</evidence>
<keyword evidence="3" id="KW-1185">Reference proteome</keyword>
<protein>
    <submittedName>
        <fullName evidence="2">Uncharacterized protein</fullName>
    </submittedName>
</protein>
<proteinExistence type="predicted"/>